<comment type="caution">
    <text evidence="3">The sequence shown here is derived from an EMBL/GenBank/DDBJ whole genome shotgun (WGS) entry which is preliminary data.</text>
</comment>
<dbReference type="GO" id="GO:0016491">
    <property type="term" value="F:oxidoreductase activity"/>
    <property type="evidence" value="ECO:0007669"/>
    <property type="project" value="UniProtKB-KW"/>
</dbReference>
<feature type="domain" description="FAD dependent oxidoreductase" evidence="2">
    <location>
        <begin position="5"/>
        <end position="364"/>
    </location>
</feature>
<evidence type="ECO:0000259" key="2">
    <source>
        <dbReference type="Pfam" id="PF01266"/>
    </source>
</evidence>
<dbReference type="Pfam" id="PF01266">
    <property type="entry name" value="DAO"/>
    <property type="match status" value="1"/>
</dbReference>
<dbReference type="GO" id="GO:0005737">
    <property type="term" value="C:cytoplasm"/>
    <property type="evidence" value="ECO:0007669"/>
    <property type="project" value="TreeGrafter"/>
</dbReference>
<evidence type="ECO:0000256" key="1">
    <source>
        <dbReference type="ARBA" id="ARBA00023002"/>
    </source>
</evidence>
<dbReference type="Gene3D" id="3.50.50.60">
    <property type="entry name" value="FAD/NAD(P)-binding domain"/>
    <property type="match status" value="1"/>
</dbReference>
<accession>A0A0P8C251</accession>
<organism evidence="3 4">
    <name type="scientific">Phormidesmis priestleyi Ana</name>
    <dbReference type="NCBI Taxonomy" id="1666911"/>
    <lineage>
        <taxon>Bacteria</taxon>
        <taxon>Bacillati</taxon>
        <taxon>Cyanobacteriota</taxon>
        <taxon>Cyanophyceae</taxon>
        <taxon>Leptolyngbyales</taxon>
        <taxon>Leptolyngbyaceae</taxon>
        <taxon>Phormidesmis</taxon>
    </lineage>
</organism>
<dbReference type="PANTHER" id="PTHR13847:SF287">
    <property type="entry name" value="FAD-DEPENDENT OXIDOREDUCTASE DOMAIN-CONTAINING PROTEIN 1"/>
    <property type="match status" value="1"/>
</dbReference>
<dbReference type="Gene3D" id="3.30.9.10">
    <property type="entry name" value="D-Amino Acid Oxidase, subunit A, domain 2"/>
    <property type="match status" value="1"/>
</dbReference>
<dbReference type="SUPFAM" id="SSF51905">
    <property type="entry name" value="FAD/NAD(P)-binding domain"/>
    <property type="match status" value="1"/>
</dbReference>
<dbReference type="EMBL" id="LJZR01000012">
    <property type="protein sequence ID" value="KPQ35356.1"/>
    <property type="molecule type" value="Genomic_DNA"/>
</dbReference>
<evidence type="ECO:0000313" key="4">
    <source>
        <dbReference type="Proteomes" id="UP000050465"/>
    </source>
</evidence>
<reference evidence="3 4" key="1">
    <citation type="submission" date="2015-09" db="EMBL/GenBank/DDBJ databases">
        <title>Identification and resolution of microdiversity through metagenomic sequencing of parallel consortia.</title>
        <authorList>
            <person name="Nelson W.C."/>
            <person name="Romine M.F."/>
            <person name="Lindemann S.R."/>
        </authorList>
    </citation>
    <scope>NUCLEOTIDE SEQUENCE [LARGE SCALE GENOMIC DNA]</scope>
    <source>
        <strain evidence="3">Ana</strain>
    </source>
</reference>
<dbReference type="PATRIC" id="fig|1666911.3.peg.4218"/>
<dbReference type="InterPro" id="IPR006076">
    <property type="entry name" value="FAD-dep_OxRdtase"/>
</dbReference>
<dbReference type="AlphaFoldDB" id="A0A0P8C251"/>
<dbReference type="STRING" id="1666911.HLUCCA11_10365"/>
<evidence type="ECO:0000313" key="3">
    <source>
        <dbReference type="EMBL" id="KPQ35356.1"/>
    </source>
</evidence>
<dbReference type="InterPro" id="IPR036188">
    <property type="entry name" value="FAD/NAD-bd_sf"/>
</dbReference>
<name>A0A0P8C251_9CYAN</name>
<dbReference type="PANTHER" id="PTHR13847">
    <property type="entry name" value="SARCOSINE DEHYDROGENASE-RELATED"/>
    <property type="match status" value="1"/>
</dbReference>
<sequence>MKSHDVIVVGNGLAGAALSYELAKSGCSVLLMDDGNYDSGTRYSYGGIGWWAGTTDLTETLFNEGMTRHRELPDELGADTQLRELDLLLTVNKGANVEQLIESYQVFRTPPRFVSAAEACDIEPQLNADVIEGAFTIRHGHVNPMGLVTAYNQAFRRLGGLHNMTPVQGLVRVGDKVTGVLTEAQAYPAKTVIVAAGAYSRQLVQAAGLTVPLFFTHAEIIETPPLAVEVRSLIMPAANSRFEKEAEAAEQSSLWQTADTEIMPAVLEAGVIQFADKTARIGQISRFHTAYMPTADASTSGQALQDAIAHQVPALKDVAGSWRHCLVTFTQDGLPLLGPIPGVSGLHLFSGFTGPFALVPPVAQRYARHLAGKPESLADKMLDQMLVDRFAVSA</sequence>
<protein>
    <submittedName>
        <fullName evidence="3">Glycine/D-amino acid oxidases (Deaminating)</fullName>
    </submittedName>
</protein>
<keyword evidence="1" id="KW-0560">Oxidoreductase</keyword>
<gene>
    <name evidence="3" type="ORF">HLUCCA11_10365</name>
</gene>
<proteinExistence type="predicted"/>
<dbReference type="Proteomes" id="UP000050465">
    <property type="component" value="Unassembled WGS sequence"/>
</dbReference>